<dbReference type="EMBL" id="HBUE01277403">
    <property type="protein sequence ID" value="CAG6567064.1"/>
    <property type="molecule type" value="Transcribed_RNA"/>
</dbReference>
<dbReference type="AlphaFoldDB" id="A0A8D8GQ15"/>
<reference evidence="1" key="1">
    <citation type="submission" date="2021-05" db="EMBL/GenBank/DDBJ databases">
        <authorList>
            <person name="Alioto T."/>
            <person name="Alioto T."/>
            <person name="Gomez Garrido J."/>
        </authorList>
    </citation>
    <scope>NUCLEOTIDE SEQUENCE</scope>
</reference>
<evidence type="ECO:0000313" key="1">
    <source>
        <dbReference type="EMBL" id="CAG6515565.1"/>
    </source>
</evidence>
<accession>A0A8D8GQ15</accession>
<dbReference type="EMBL" id="HBUE01171951">
    <property type="protein sequence ID" value="CAG6515565.1"/>
    <property type="molecule type" value="Transcribed_RNA"/>
</dbReference>
<name>A0A8D8GQ15_CULPI</name>
<proteinExistence type="predicted"/>
<protein>
    <submittedName>
        <fullName evidence="1">(northern house mosquito) hypothetical protein</fullName>
    </submittedName>
</protein>
<sequence>MNELIQVFGESIVDVLNPPGFQHFPVLADGFVVPLNPPCIPRRPLGLDDLRNGVPIRGEALHQLVDGPLFRVKVVQVADLFLLGPGQKVELLRLEVLVADNPALQALPVLLGFLLVLPMRLGHPTKVHLIDLLQLFEVGLQLVIVKQAHLTIHARIARPPDIVPCQQHLLLGICELEDGSQHFAL</sequence>
<organism evidence="1">
    <name type="scientific">Culex pipiens</name>
    <name type="common">House mosquito</name>
    <dbReference type="NCBI Taxonomy" id="7175"/>
    <lineage>
        <taxon>Eukaryota</taxon>
        <taxon>Metazoa</taxon>
        <taxon>Ecdysozoa</taxon>
        <taxon>Arthropoda</taxon>
        <taxon>Hexapoda</taxon>
        <taxon>Insecta</taxon>
        <taxon>Pterygota</taxon>
        <taxon>Neoptera</taxon>
        <taxon>Endopterygota</taxon>
        <taxon>Diptera</taxon>
        <taxon>Nematocera</taxon>
        <taxon>Culicoidea</taxon>
        <taxon>Culicidae</taxon>
        <taxon>Culicinae</taxon>
        <taxon>Culicini</taxon>
        <taxon>Culex</taxon>
        <taxon>Culex</taxon>
    </lineage>
</organism>